<organism evidence="2 3">
    <name type="scientific">Aspergillus calidoustus</name>
    <dbReference type="NCBI Taxonomy" id="454130"/>
    <lineage>
        <taxon>Eukaryota</taxon>
        <taxon>Fungi</taxon>
        <taxon>Dikarya</taxon>
        <taxon>Ascomycota</taxon>
        <taxon>Pezizomycotina</taxon>
        <taxon>Eurotiomycetes</taxon>
        <taxon>Eurotiomycetidae</taxon>
        <taxon>Eurotiales</taxon>
        <taxon>Aspergillaceae</taxon>
        <taxon>Aspergillus</taxon>
        <taxon>Aspergillus subgen. Nidulantes</taxon>
    </lineage>
</organism>
<evidence type="ECO:0000313" key="3">
    <source>
        <dbReference type="Proteomes" id="UP000054771"/>
    </source>
</evidence>
<dbReference type="SUPFAM" id="SSF81383">
    <property type="entry name" value="F-box domain"/>
    <property type="match status" value="1"/>
</dbReference>
<keyword evidence="3" id="KW-1185">Reference proteome</keyword>
<proteinExistence type="predicted"/>
<name>A0A0U5G2Y1_ASPCI</name>
<dbReference type="Proteomes" id="UP000054771">
    <property type="component" value="Unassembled WGS sequence"/>
</dbReference>
<dbReference type="InterPro" id="IPR001810">
    <property type="entry name" value="F-box_dom"/>
</dbReference>
<gene>
    <name evidence="2" type="ORF">ASPCAL05901</name>
</gene>
<reference evidence="3" key="1">
    <citation type="journal article" date="2016" name="Genome Announc.">
        <title>Draft genome sequences of fungus Aspergillus calidoustus.</title>
        <authorList>
            <person name="Horn F."/>
            <person name="Linde J."/>
            <person name="Mattern D.J."/>
            <person name="Walther G."/>
            <person name="Guthke R."/>
            <person name="Scherlach K."/>
            <person name="Martin K."/>
            <person name="Brakhage A.A."/>
            <person name="Petzke L."/>
            <person name="Valiante V."/>
        </authorList>
    </citation>
    <scope>NUCLEOTIDE SEQUENCE [LARGE SCALE GENOMIC DNA]</scope>
    <source>
        <strain evidence="3">SF006504</strain>
    </source>
</reference>
<dbReference type="EMBL" id="CDMC01000004">
    <property type="protein sequence ID" value="CEL04776.1"/>
    <property type="molecule type" value="Genomic_DNA"/>
</dbReference>
<dbReference type="PROSITE" id="PS50181">
    <property type="entry name" value="FBOX"/>
    <property type="match status" value="1"/>
</dbReference>
<dbReference type="InterPro" id="IPR036047">
    <property type="entry name" value="F-box-like_dom_sf"/>
</dbReference>
<protein>
    <recommendedName>
        <fullName evidence="1">F-box domain-containing protein</fullName>
    </recommendedName>
</protein>
<evidence type="ECO:0000259" key="1">
    <source>
        <dbReference type="PROSITE" id="PS50181"/>
    </source>
</evidence>
<dbReference type="AlphaFoldDB" id="A0A0U5G2Y1"/>
<feature type="domain" description="F-box" evidence="1">
    <location>
        <begin position="317"/>
        <end position="361"/>
    </location>
</feature>
<sequence>MNPVYEKTLCCLCGESIHVYRIRTPEEAEEVTHGDYVSAMKDDLGLCSTEKTGCFYIVRSTLFMRRGVDEPGEASNGYYFFDLFDLNKGEFPTAGQRLPMIPDHKEKKDQIGIVGDGLEHIGAQGCKSRAGSSGYRFSKEEMKAAQTVQSLVLKPGDWEPEPDDHEIERSSNYYLTGVCNGMFGREAPTPSLPVRHGKLAIEPKCPFLETRWDSSDGIPFHPWCLGMFLQQCRFRLNYLPINELVWMFLNPPHEAIEWLMEKFFHSEEKSIRGEGGYITTNPFSVSDLRPLFERATATDLSFSVDDTPFKIRRDTTRDCFSKLPQELRLSLLEHLRPEDIASLRLASRSFDYIPIFFWYRLLCRDMPWIWEIWSDDPPYFWATVTYDDILQNEKEGYEPDPGSKERVVLSHSIDVDKHLVEWTLSKPLLDKTNWYMLYRDIRRLYRRSEFLQNREKIWQTQDRILRTMGLVPAKHHCRKGCTNTHAG</sequence>
<dbReference type="OrthoDB" id="6612291at2759"/>
<evidence type="ECO:0000313" key="2">
    <source>
        <dbReference type="EMBL" id="CEL04776.1"/>
    </source>
</evidence>
<dbReference type="STRING" id="454130.A0A0U5G2Y1"/>
<accession>A0A0U5G2Y1</accession>